<feature type="region of interest" description="Disordered" evidence="17">
    <location>
        <begin position="9"/>
        <end position="28"/>
    </location>
</feature>
<sequence>MPIAQLSKKYQQTWKKHPIGTTPAGKKKRPRKPIVLILKIALALFVIGGILGVAAFAWISKDLPDPNRILDRNVAQSTKIYDRSGETLLYEIHGDEKRTLVTIDQIPDYLQKATIIIEDKDFYKHGAISLWAIFRTVVKNVVTGSKAGGSTLTQQLVKNAILTSEKTYTRKIKEAILSYNLEKKFTKDEILQMYLNEIPYGSNAYGVESAANTYFGKGVKDLGLAESAILAALPQAPSYYSPYGSHVDDLIGRQQYILDLMAENGYITEQQSTDAKNEKLEFKQRIANIKAPHFVFYVKDLLTEKYGERMVEQGGLKVITSLDSYKQEVAETVVNDLSAKNERYNASNAALASIDTKSGEILAMVGSRDYFNEAIDGQVNVTIRDRQPGSSFKPVVYATAFTKGYTPETMLFDLKTNFGNYSPSNYDLTEHGPLSMRQALAGSLNIPAVKTLYLAGLDNVLELAHAMGYSTLNDRDRYGLSLVLGGGEVKLLEHTAAFAVFAREGLRYPTTAILRVEDKDGKILEEYKPPEGQEVLDKKVAQQINSILTDNNARAFIFGSRNYLTLSDRPVAAKTGTTNDFHDAWTIGYTPSIATGVWVGNNDNSAMSRGADGSVVAAPIWHEYMQQILTGTPVEWFHSPPSENIEKPVLRGQIDTTVTKKVDIYSEKVIPDSCLDTYPEKYIKDKEFKETHNILHYVDRNNPRGPVPANPEKDPQYQGWEAPVRHWAEAHGYTYSFEYESCDKRTPGSQPEVKITSPKQNSTLNENNFDISTTVSAGSGHHLTKVEYYIDTTLIESSTKSPFQTTYQPTNLTNGDHKLIVRAYDEVLNFTEGSVNFSYQSNQDTSVYFTNPEQSGSVSSGEFPITLEAYAYDPAGISQVDFYYYDAGLSSPSHILINSVESPSSNSVSTAWAESPDTGEYKLYLVATNRNQKETESDRLSLTIN</sequence>
<dbReference type="GO" id="GO:0008360">
    <property type="term" value="P:regulation of cell shape"/>
    <property type="evidence" value="ECO:0007669"/>
    <property type="project" value="UniProtKB-KW"/>
</dbReference>
<comment type="catalytic activity">
    <reaction evidence="15">
        <text>Preferential cleavage: (Ac)2-L-Lys-D-Ala-|-D-Ala. Also transpeptidation of peptidyl-alanyl moieties that are N-acyl substituents of D-alanine.</text>
        <dbReference type="EC" id="3.4.16.4"/>
    </reaction>
</comment>
<dbReference type="FunFam" id="1.10.3810.10:FF:000001">
    <property type="entry name" value="Penicillin-binding protein 1A"/>
    <property type="match status" value="1"/>
</dbReference>
<dbReference type="NCBIfam" id="TIGR02074">
    <property type="entry name" value="PBP_1a_fam"/>
    <property type="match status" value="1"/>
</dbReference>
<evidence type="ECO:0000256" key="8">
    <source>
        <dbReference type="ARBA" id="ARBA00022679"/>
    </source>
</evidence>
<dbReference type="InterPro" id="IPR036950">
    <property type="entry name" value="PBP_transglycosylase"/>
</dbReference>
<dbReference type="Gene3D" id="3.40.710.10">
    <property type="entry name" value="DD-peptidase/beta-lactamase superfamily"/>
    <property type="match status" value="1"/>
</dbReference>
<dbReference type="InterPro" id="IPR001460">
    <property type="entry name" value="PCN-bd_Tpept"/>
</dbReference>
<comment type="caution">
    <text evidence="21">The sequence shown here is derived from an EMBL/GenBank/DDBJ whole genome shotgun (WGS) entry which is preliminary data.</text>
</comment>
<comment type="catalytic activity">
    <reaction evidence="16">
        <text>[GlcNAc-(1-&gt;4)-Mur2Ac(oyl-L-Ala-gamma-D-Glu-L-Lys-D-Ala-D-Ala)](n)-di-trans,octa-cis-undecaprenyl diphosphate + beta-D-GlcNAc-(1-&gt;4)-Mur2Ac(oyl-L-Ala-gamma-D-Glu-L-Lys-D-Ala-D-Ala)-di-trans,octa-cis-undecaprenyl diphosphate = [GlcNAc-(1-&gt;4)-Mur2Ac(oyl-L-Ala-gamma-D-Glu-L-Lys-D-Ala-D-Ala)](n+1)-di-trans,octa-cis-undecaprenyl diphosphate + di-trans,octa-cis-undecaprenyl diphosphate + H(+)</text>
        <dbReference type="Rhea" id="RHEA:23708"/>
        <dbReference type="Rhea" id="RHEA-COMP:9602"/>
        <dbReference type="Rhea" id="RHEA-COMP:9603"/>
        <dbReference type="ChEBI" id="CHEBI:15378"/>
        <dbReference type="ChEBI" id="CHEBI:58405"/>
        <dbReference type="ChEBI" id="CHEBI:60033"/>
        <dbReference type="ChEBI" id="CHEBI:78435"/>
        <dbReference type="EC" id="2.4.99.28"/>
    </reaction>
</comment>
<proteinExistence type="inferred from homology"/>
<evidence type="ECO:0000256" key="13">
    <source>
        <dbReference type="ARBA" id="ARBA00023268"/>
    </source>
</evidence>
<keyword evidence="14" id="KW-0961">Cell wall biogenesis/degradation</keyword>
<feature type="compositionally biased region" description="Polar residues" evidence="17">
    <location>
        <begin position="757"/>
        <end position="766"/>
    </location>
</feature>
<keyword evidence="10" id="KW-0133">Cell shape</keyword>
<dbReference type="SUPFAM" id="SSF53955">
    <property type="entry name" value="Lysozyme-like"/>
    <property type="match status" value="1"/>
</dbReference>
<gene>
    <name evidence="21" type="ORF">COY66_02525</name>
</gene>
<evidence type="ECO:0000256" key="7">
    <source>
        <dbReference type="ARBA" id="ARBA00022676"/>
    </source>
</evidence>
<evidence type="ECO:0000256" key="15">
    <source>
        <dbReference type="ARBA" id="ARBA00034000"/>
    </source>
</evidence>
<dbReference type="PANTHER" id="PTHR32282:SF11">
    <property type="entry name" value="PENICILLIN-BINDING PROTEIN 1B"/>
    <property type="match status" value="1"/>
</dbReference>
<dbReference type="InterPro" id="IPR023346">
    <property type="entry name" value="Lysozyme-like_dom_sf"/>
</dbReference>
<keyword evidence="4" id="KW-1003">Cell membrane</keyword>
<keyword evidence="5" id="KW-0121">Carboxypeptidase</keyword>
<feature type="region of interest" description="Disordered" evidence="17">
    <location>
        <begin position="746"/>
        <end position="766"/>
    </location>
</feature>
<dbReference type="EMBL" id="PFMD01000025">
    <property type="protein sequence ID" value="PIY96891.1"/>
    <property type="molecule type" value="Genomic_DNA"/>
</dbReference>
<feature type="domain" description="Penicillin-binding protein transpeptidase" evidence="19">
    <location>
        <begin position="354"/>
        <end position="625"/>
    </location>
</feature>
<organism evidence="21 22">
    <name type="scientific">Candidatus Kerfeldbacteria bacterium CG_4_10_14_0_8_um_filter_42_10</name>
    <dbReference type="NCBI Taxonomy" id="2014248"/>
    <lineage>
        <taxon>Bacteria</taxon>
        <taxon>Candidatus Kerfeldiibacteriota</taxon>
    </lineage>
</organism>
<evidence type="ECO:0000313" key="22">
    <source>
        <dbReference type="Proteomes" id="UP000230779"/>
    </source>
</evidence>
<dbReference type="GO" id="GO:0009002">
    <property type="term" value="F:serine-type D-Ala-D-Ala carboxypeptidase activity"/>
    <property type="evidence" value="ECO:0007669"/>
    <property type="project" value="UniProtKB-EC"/>
</dbReference>
<keyword evidence="12 18" id="KW-0472">Membrane</keyword>
<dbReference type="SUPFAM" id="SSF56601">
    <property type="entry name" value="beta-lactamase/transpeptidase-like"/>
    <property type="match status" value="1"/>
</dbReference>
<dbReference type="AlphaFoldDB" id="A0A2M7RKA5"/>
<protein>
    <submittedName>
        <fullName evidence="21">Uncharacterized protein</fullName>
    </submittedName>
</protein>
<evidence type="ECO:0000256" key="12">
    <source>
        <dbReference type="ARBA" id="ARBA00023136"/>
    </source>
</evidence>
<evidence type="ECO:0000256" key="11">
    <source>
        <dbReference type="ARBA" id="ARBA00022984"/>
    </source>
</evidence>
<keyword evidence="9" id="KW-0378">Hydrolase</keyword>
<evidence type="ECO:0000256" key="1">
    <source>
        <dbReference type="ARBA" id="ARBA00004236"/>
    </source>
</evidence>
<reference evidence="21 22" key="1">
    <citation type="submission" date="2017-09" db="EMBL/GenBank/DDBJ databases">
        <title>Depth-based differentiation of microbial function through sediment-hosted aquifers and enrichment of novel symbionts in the deep terrestrial subsurface.</title>
        <authorList>
            <person name="Probst A.J."/>
            <person name="Ladd B."/>
            <person name="Jarett J.K."/>
            <person name="Geller-Mcgrath D.E."/>
            <person name="Sieber C.M."/>
            <person name="Emerson J.B."/>
            <person name="Anantharaman K."/>
            <person name="Thomas B.C."/>
            <person name="Malmstrom R."/>
            <person name="Stieglmeier M."/>
            <person name="Klingl A."/>
            <person name="Woyke T."/>
            <person name="Ryan C.M."/>
            <person name="Banfield J.F."/>
        </authorList>
    </citation>
    <scope>NUCLEOTIDE SEQUENCE [LARGE SCALE GENOMIC DNA]</scope>
    <source>
        <strain evidence="21">CG_4_10_14_0_8_um_filter_42_10</strain>
    </source>
</reference>
<dbReference type="Proteomes" id="UP000230779">
    <property type="component" value="Unassembled WGS sequence"/>
</dbReference>
<evidence type="ECO:0000256" key="18">
    <source>
        <dbReference type="SAM" id="Phobius"/>
    </source>
</evidence>
<evidence type="ECO:0000256" key="14">
    <source>
        <dbReference type="ARBA" id="ARBA00023316"/>
    </source>
</evidence>
<dbReference type="Pfam" id="PF17957">
    <property type="entry name" value="Big_7"/>
    <property type="match status" value="1"/>
</dbReference>
<keyword evidence="11" id="KW-0573">Peptidoglycan synthesis</keyword>
<dbReference type="GO" id="GO:0005886">
    <property type="term" value="C:plasma membrane"/>
    <property type="evidence" value="ECO:0007669"/>
    <property type="project" value="UniProtKB-SubCell"/>
</dbReference>
<name>A0A2M7RKA5_9BACT</name>
<evidence type="ECO:0000256" key="17">
    <source>
        <dbReference type="SAM" id="MobiDB-lite"/>
    </source>
</evidence>
<dbReference type="GO" id="GO:0009252">
    <property type="term" value="P:peptidoglycan biosynthetic process"/>
    <property type="evidence" value="ECO:0007669"/>
    <property type="project" value="UniProtKB-KW"/>
</dbReference>
<dbReference type="Gene3D" id="2.60.40.10">
    <property type="entry name" value="Immunoglobulins"/>
    <property type="match status" value="2"/>
</dbReference>
<dbReference type="InterPro" id="IPR012338">
    <property type="entry name" value="Beta-lactam/transpept-like"/>
</dbReference>
<dbReference type="InterPro" id="IPR050396">
    <property type="entry name" value="Glycosyltr_51/Transpeptidase"/>
</dbReference>
<evidence type="ECO:0000256" key="6">
    <source>
        <dbReference type="ARBA" id="ARBA00022670"/>
    </source>
</evidence>
<comment type="similarity">
    <text evidence="3">In the N-terminal section; belongs to the glycosyltransferase 51 family.</text>
</comment>
<comment type="subcellular location">
    <subcellularLocation>
        <location evidence="1">Cell membrane</location>
    </subcellularLocation>
</comment>
<evidence type="ECO:0000256" key="2">
    <source>
        <dbReference type="ARBA" id="ARBA00007090"/>
    </source>
</evidence>
<feature type="transmembrane region" description="Helical" evidence="18">
    <location>
        <begin position="36"/>
        <end position="59"/>
    </location>
</feature>
<evidence type="ECO:0000256" key="4">
    <source>
        <dbReference type="ARBA" id="ARBA00022475"/>
    </source>
</evidence>
<dbReference type="GO" id="GO:0006508">
    <property type="term" value="P:proteolysis"/>
    <property type="evidence" value="ECO:0007669"/>
    <property type="project" value="UniProtKB-KW"/>
</dbReference>
<keyword evidence="13" id="KW-0511">Multifunctional enzyme</keyword>
<comment type="similarity">
    <text evidence="2">In the C-terminal section; belongs to the transpeptidase family.</text>
</comment>
<dbReference type="GO" id="GO:0008658">
    <property type="term" value="F:penicillin binding"/>
    <property type="evidence" value="ECO:0007669"/>
    <property type="project" value="InterPro"/>
</dbReference>
<evidence type="ECO:0000313" key="21">
    <source>
        <dbReference type="EMBL" id="PIY96891.1"/>
    </source>
</evidence>
<feature type="domain" description="Glycosyl transferase family 51" evidence="20">
    <location>
        <begin position="88"/>
        <end position="261"/>
    </location>
</feature>
<dbReference type="GO" id="GO:0030288">
    <property type="term" value="C:outer membrane-bounded periplasmic space"/>
    <property type="evidence" value="ECO:0007669"/>
    <property type="project" value="TreeGrafter"/>
</dbReference>
<evidence type="ECO:0000259" key="19">
    <source>
        <dbReference type="Pfam" id="PF00905"/>
    </source>
</evidence>
<dbReference type="InterPro" id="IPR001264">
    <property type="entry name" value="Glyco_trans_51"/>
</dbReference>
<dbReference type="Pfam" id="PF00912">
    <property type="entry name" value="Transgly"/>
    <property type="match status" value="1"/>
</dbReference>
<keyword evidence="7" id="KW-0328">Glycosyltransferase</keyword>
<keyword evidence="18" id="KW-1133">Transmembrane helix</keyword>
<evidence type="ECO:0000256" key="5">
    <source>
        <dbReference type="ARBA" id="ARBA00022645"/>
    </source>
</evidence>
<keyword evidence="18" id="KW-0812">Transmembrane</keyword>
<evidence type="ECO:0000256" key="3">
    <source>
        <dbReference type="ARBA" id="ARBA00007739"/>
    </source>
</evidence>
<evidence type="ECO:0000256" key="10">
    <source>
        <dbReference type="ARBA" id="ARBA00022960"/>
    </source>
</evidence>
<dbReference type="GO" id="GO:0008955">
    <property type="term" value="F:peptidoglycan glycosyltransferase activity"/>
    <property type="evidence" value="ECO:0007669"/>
    <property type="project" value="UniProtKB-EC"/>
</dbReference>
<dbReference type="Pfam" id="PF00905">
    <property type="entry name" value="Transpeptidase"/>
    <property type="match status" value="1"/>
</dbReference>
<dbReference type="PANTHER" id="PTHR32282">
    <property type="entry name" value="BINDING PROTEIN TRANSPEPTIDASE, PUTATIVE-RELATED"/>
    <property type="match status" value="1"/>
</dbReference>
<keyword evidence="6" id="KW-0645">Protease</keyword>
<evidence type="ECO:0000259" key="20">
    <source>
        <dbReference type="Pfam" id="PF00912"/>
    </source>
</evidence>
<keyword evidence="8" id="KW-0808">Transferase</keyword>
<evidence type="ECO:0000256" key="9">
    <source>
        <dbReference type="ARBA" id="ARBA00022801"/>
    </source>
</evidence>
<dbReference type="Gene3D" id="1.10.3810.10">
    <property type="entry name" value="Biosynthetic peptidoglycan transglycosylase-like"/>
    <property type="match status" value="1"/>
</dbReference>
<dbReference type="GO" id="GO:0071555">
    <property type="term" value="P:cell wall organization"/>
    <property type="evidence" value="ECO:0007669"/>
    <property type="project" value="UniProtKB-KW"/>
</dbReference>
<accession>A0A2M7RKA5</accession>
<dbReference type="InterPro" id="IPR013783">
    <property type="entry name" value="Ig-like_fold"/>
</dbReference>
<evidence type="ECO:0000256" key="16">
    <source>
        <dbReference type="ARBA" id="ARBA00049902"/>
    </source>
</evidence>